<protein>
    <submittedName>
        <fullName evidence="4">Acyl-CoA thioesterase</fullName>
    </submittedName>
</protein>
<evidence type="ECO:0000259" key="3">
    <source>
        <dbReference type="PROSITE" id="PS51770"/>
    </source>
</evidence>
<name>A0A3A6PMI4_9EURY</name>
<comment type="caution">
    <text evidence="4">The sequence shown here is derived from an EMBL/GenBank/DDBJ whole genome shotgun (WGS) entry which is preliminary data.</text>
</comment>
<gene>
    <name evidence="4" type="ORF">DM826_06990</name>
</gene>
<evidence type="ECO:0000313" key="5">
    <source>
        <dbReference type="Proteomes" id="UP000276588"/>
    </source>
</evidence>
<accession>A0A3A6PMI4</accession>
<dbReference type="GO" id="GO:0052816">
    <property type="term" value="F:long-chain fatty acyl-CoA hydrolase activity"/>
    <property type="evidence" value="ECO:0007669"/>
    <property type="project" value="TreeGrafter"/>
</dbReference>
<dbReference type="OrthoDB" id="15030at2157"/>
<evidence type="ECO:0000313" key="4">
    <source>
        <dbReference type="EMBL" id="RJX43346.1"/>
    </source>
</evidence>
<organism evidence="4 5">
    <name type="scientific">Halonotius aquaticus</name>
    <dbReference type="NCBI Taxonomy" id="2216978"/>
    <lineage>
        <taxon>Archaea</taxon>
        <taxon>Methanobacteriati</taxon>
        <taxon>Methanobacteriota</taxon>
        <taxon>Stenosarchaea group</taxon>
        <taxon>Halobacteria</taxon>
        <taxon>Halobacteriales</taxon>
        <taxon>Haloferacaceae</taxon>
        <taxon>Halonotius</taxon>
    </lineage>
</organism>
<feature type="region of interest" description="Disordered" evidence="2">
    <location>
        <begin position="127"/>
        <end position="147"/>
    </location>
</feature>
<dbReference type="Pfam" id="PF03061">
    <property type="entry name" value="4HBT"/>
    <property type="match status" value="1"/>
</dbReference>
<feature type="domain" description="HotDog ACOT-type" evidence="3">
    <location>
        <begin position="5"/>
        <end position="117"/>
    </location>
</feature>
<dbReference type="EMBL" id="QKNY01000009">
    <property type="protein sequence ID" value="RJX43346.1"/>
    <property type="molecule type" value="Genomic_DNA"/>
</dbReference>
<dbReference type="Proteomes" id="UP000276588">
    <property type="component" value="Unassembled WGS sequence"/>
</dbReference>
<proteinExistence type="predicted"/>
<dbReference type="GO" id="GO:0005829">
    <property type="term" value="C:cytosol"/>
    <property type="evidence" value="ECO:0007669"/>
    <property type="project" value="TreeGrafter"/>
</dbReference>
<dbReference type="InterPro" id="IPR029069">
    <property type="entry name" value="HotDog_dom_sf"/>
</dbReference>
<dbReference type="AlphaFoldDB" id="A0A3A6PMI4"/>
<dbReference type="PANTHER" id="PTHR11049:SF24">
    <property type="entry name" value="CYTOSOLIC ACYL COENZYME A THIOESTER HYDROLASE"/>
    <property type="match status" value="1"/>
</dbReference>
<dbReference type="GO" id="GO:0009062">
    <property type="term" value="P:fatty acid catabolic process"/>
    <property type="evidence" value="ECO:0007669"/>
    <property type="project" value="TreeGrafter"/>
</dbReference>
<dbReference type="InterPro" id="IPR040170">
    <property type="entry name" value="Cytosol_ACT"/>
</dbReference>
<evidence type="ECO:0000256" key="1">
    <source>
        <dbReference type="ARBA" id="ARBA00022801"/>
    </source>
</evidence>
<dbReference type="CDD" id="cd03442">
    <property type="entry name" value="BFIT_BACH"/>
    <property type="match status" value="1"/>
</dbReference>
<dbReference type="PANTHER" id="PTHR11049">
    <property type="entry name" value="ACYL COENZYME A THIOESTER HYDROLASE"/>
    <property type="match status" value="1"/>
</dbReference>
<feature type="compositionally biased region" description="Basic and acidic residues" evidence="2">
    <location>
        <begin position="130"/>
        <end position="147"/>
    </location>
</feature>
<sequence>MPTIEDTYIENRHRIQPNHTNNYETAHGGNVMKWMDQTGALSAMRFAGETCVTASINQMNFERPIPEGDTAVVEAYVFDHGTTSIKVRLRAFREDPCTGQRELTTTSVFVFVAIGDDGSPTTVPELQVESARDKELRQDAREWADAN</sequence>
<dbReference type="InterPro" id="IPR006683">
    <property type="entry name" value="Thioestr_dom"/>
</dbReference>
<dbReference type="PROSITE" id="PS51770">
    <property type="entry name" value="HOTDOG_ACOT"/>
    <property type="match status" value="1"/>
</dbReference>
<keyword evidence="5" id="KW-1185">Reference proteome</keyword>
<dbReference type="RefSeq" id="WP_120102683.1">
    <property type="nucleotide sequence ID" value="NZ_QKNY01000009.1"/>
</dbReference>
<evidence type="ECO:0000256" key="2">
    <source>
        <dbReference type="SAM" id="MobiDB-lite"/>
    </source>
</evidence>
<keyword evidence="1" id="KW-0378">Hydrolase</keyword>
<dbReference type="InterPro" id="IPR033120">
    <property type="entry name" value="HOTDOG_ACOT"/>
</dbReference>
<reference evidence="4 5" key="1">
    <citation type="submission" date="2018-06" db="EMBL/GenBank/DDBJ databases">
        <title>Halonotius sp. F13-13 a new haloarchaeeon isolated from a solar saltern from Isla Cristina, Huelva, Spain.</title>
        <authorList>
            <person name="Duran-Viseras A."/>
            <person name="Sanchez-Porro C."/>
            <person name="Ventosa A."/>
        </authorList>
    </citation>
    <scope>NUCLEOTIDE SEQUENCE [LARGE SCALE GENOMIC DNA]</scope>
    <source>
        <strain evidence="4 5">F13-13</strain>
    </source>
</reference>
<dbReference type="SUPFAM" id="SSF54637">
    <property type="entry name" value="Thioesterase/thiol ester dehydrase-isomerase"/>
    <property type="match status" value="1"/>
</dbReference>
<dbReference type="GO" id="GO:0006637">
    <property type="term" value="P:acyl-CoA metabolic process"/>
    <property type="evidence" value="ECO:0007669"/>
    <property type="project" value="TreeGrafter"/>
</dbReference>
<dbReference type="Gene3D" id="3.10.129.10">
    <property type="entry name" value="Hotdog Thioesterase"/>
    <property type="match status" value="1"/>
</dbReference>